<dbReference type="PRINTS" id="PR01023">
    <property type="entry name" value="NAFLGMOTY"/>
</dbReference>
<dbReference type="InterPro" id="IPR036737">
    <property type="entry name" value="OmpA-like_sf"/>
</dbReference>
<dbReference type="CDD" id="cd07185">
    <property type="entry name" value="OmpA_C-like"/>
    <property type="match status" value="1"/>
</dbReference>
<evidence type="ECO:0000313" key="14">
    <source>
        <dbReference type="Proteomes" id="UP000094313"/>
    </source>
</evidence>
<accession>A0A1D7QNX7</accession>
<dbReference type="GO" id="GO:0009279">
    <property type="term" value="C:cell outer membrane"/>
    <property type="evidence" value="ECO:0007669"/>
    <property type="project" value="UniProtKB-SubCell"/>
</dbReference>
<dbReference type="PROSITE" id="PS51123">
    <property type="entry name" value="OMPA_2"/>
    <property type="match status" value="1"/>
</dbReference>
<dbReference type="SUPFAM" id="SSF103647">
    <property type="entry name" value="TSP type-3 repeat"/>
    <property type="match status" value="1"/>
</dbReference>
<dbReference type="Proteomes" id="UP000094313">
    <property type="component" value="Chromosome"/>
</dbReference>
<dbReference type="PANTHER" id="PTHR30329">
    <property type="entry name" value="STATOR ELEMENT OF FLAGELLAR MOTOR COMPLEX"/>
    <property type="match status" value="1"/>
</dbReference>
<sequence>MKSNITKAAMVVALLGVSSQLFAQDTAPETTGRFGKKEFRTWSIGGHAGVLSTNTIFNGNSRDFKTANESLGYGGYIKKQILPALGLQADFLAGKVKGSRGLAGINPLTNEAIYSNDKSFETRLEWSAALTAVYNLANISINRENAVLIPYVKAGAGYMSSGADVTTAGVVDKQSYREGYFIPVGAGFKLGIAKGINLDFGYDVNFVKTGKFDGMNTARFDKFSYGHAGLEFALGSKSKPQLQNYSSLANLRNESAEESADLRRALSTAEQNAKRDKEAMEAKYAQEMGDDDGDGVANKFDKCPGTPSGTVVDGAGCTLKAAPAVIREKIIVTEADKKVVNEAIRDLEFDLGKATIRSKSYPTLNRVAALLVEKNFSLKLAGHTDNTGSMALNLRLSKDRAEAIKAYLVSQGANASRIEATGYGPNQPIATNKTAAGRQKNRRVEFSLF</sequence>
<gene>
    <name evidence="13" type="ORF">BFS30_26170</name>
</gene>
<dbReference type="OrthoDB" id="1522982at2"/>
<dbReference type="Gene3D" id="3.30.1330.60">
    <property type="entry name" value="OmpA-like domain"/>
    <property type="match status" value="1"/>
</dbReference>
<dbReference type="InterPro" id="IPR050330">
    <property type="entry name" value="Bact_OuterMem_StrucFunc"/>
</dbReference>
<evidence type="ECO:0000256" key="10">
    <source>
        <dbReference type="SAM" id="Coils"/>
    </source>
</evidence>
<keyword evidence="8" id="KW-0998">Cell outer membrane</keyword>
<keyword evidence="11" id="KW-0732">Signal</keyword>
<dbReference type="InterPro" id="IPR011250">
    <property type="entry name" value="OMP/PagP_B-barrel"/>
</dbReference>
<organism evidence="13 14">
    <name type="scientific">Pedobacter steynii</name>
    <dbReference type="NCBI Taxonomy" id="430522"/>
    <lineage>
        <taxon>Bacteria</taxon>
        <taxon>Pseudomonadati</taxon>
        <taxon>Bacteroidota</taxon>
        <taxon>Sphingobacteriia</taxon>
        <taxon>Sphingobacteriales</taxon>
        <taxon>Sphingobacteriaceae</taxon>
        <taxon>Pedobacter</taxon>
    </lineage>
</organism>
<dbReference type="EMBL" id="CP017141">
    <property type="protein sequence ID" value="AOM80345.1"/>
    <property type="molecule type" value="Genomic_DNA"/>
</dbReference>
<dbReference type="InterPro" id="IPR006664">
    <property type="entry name" value="OMP_bac"/>
</dbReference>
<keyword evidence="13" id="KW-0969">Cilium</keyword>
<evidence type="ECO:0000256" key="7">
    <source>
        <dbReference type="ARBA" id="ARBA00023136"/>
    </source>
</evidence>
<dbReference type="SUPFAM" id="SSF56925">
    <property type="entry name" value="OMPA-like"/>
    <property type="match status" value="1"/>
</dbReference>
<dbReference type="PANTHER" id="PTHR30329:SF21">
    <property type="entry name" value="LIPOPROTEIN YIAD-RELATED"/>
    <property type="match status" value="1"/>
</dbReference>
<keyword evidence="10" id="KW-0175">Coiled coil</keyword>
<evidence type="ECO:0000256" key="9">
    <source>
        <dbReference type="PROSITE-ProRule" id="PRU00473"/>
    </source>
</evidence>
<name>A0A1D7QNX7_9SPHI</name>
<keyword evidence="14" id="KW-1185">Reference proteome</keyword>
<evidence type="ECO:0000256" key="8">
    <source>
        <dbReference type="ARBA" id="ARBA00023237"/>
    </source>
</evidence>
<protein>
    <submittedName>
        <fullName evidence="13">Flagellar motor protein MotB</fullName>
    </submittedName>
</protein>
<evidence type="ECO:0000256" key="6">
    <source>
        <dbReference type="ARBA" id="ARBA00023114"/>
    </source>
</evidence>
<keyword evidence="13" id="KW-0966">Cell projection</keyword>
<dbReference type="GO" id="GO:0006811">
    <property type="term" value="P:monoatomic ion transport"/>
    <property type="evidence" value="ECO:0007669"/>
    <property type="project" value="UniProtKB-KW"/>
</dbReference>
<feature type="signal peptide" evidence="11">
    <location>
        <begin position="1"/>
        <end position="23"/>
    </location>
</feature>
<evidence type="ECO:0000256" key="3">
    <source>
        <dbReference type="ARBA" id="ARBA00022452"/>
    </source>
</evidence>
<dbReference type="GO" id="GO:0046930">
    <property type="term" value="C:pore complex"/>
    <property type="evidence" value="ECO:0007669"/>
    <property type="project" value="UniProtKB-KW"/>
</dbReference>
<keyword evidence="13" id="KW-0282">Flagellum</keyword>
<proteinExistence type="predicted"/>
<feature type="domain" description="OmpA-like" evidence="12">
    <location>
        <begin position="336"/>
        <end position="449"/>
    </location>
</feature>
<evidence type="ECO:0000259" key="12">
    <source>
        <dbReference type="PROSITE" id="PS51123"/>
    </source>
</evidence>
<dbReference type="RefSeq" id="WP_069382006.1">
    <property type="nucleotide sequence ID" value="NZ_CP017141.1"/>
</dbReference>
<evidence type="ECO:0000313" key="13">
    <source>
        <dbReference type="EMBL" id="AOM80345.1"/>
    </source>
</evidence>
<keyword evidence="3" id="KW-1134">Transmembrane beta strand</keyword>
<evidence type="ECO:0000256" key="1">
    <source>
        <dbReference type="ARBA" id="ARBA00004571"/>
    </source>
</evidence>
<keyword evidence="5" id="KW-0406">Ion transport</keyword>
<dbReference type="InterPro" id="IPR006665">
    <property type="entry name" value="OmpA-like"/>
</dbReference>
<comment type="subcellular location">
    <subcellularLocation>
        <location evidence="1">Cell outer membrane</location>
        <topology evidence="1">Multi-pass membrane protein</topology>
    </subcellularLocation>
</comment>
<reference evidence="13 14" key="1">
    <citation type="submission" date="2016-08" db="EMBL/GenBank/DDBJ databases">
        <authorList>
            <person name="Seilhamer J.J."/>
        </authorList>
    </citation>
    <scope>NUCLEOTIDE SEQUENCE [LARGE SCALE GENOMIC DNA]</scope>
    <source>
        <strain evidence="13 14">DX4</strain>
    </source>
</reference>
<dbReference type="GO" id="GO:0005509">
    <property type="term" value="F:calcium ion binding"/>
    <property type="evidence" value="ECO:0007669"/>
    <property type="project" value="InterPro"/>
</dbReference>
<evidence type="ECO:0000256" key="5">
    <source>
        <dbReference type="ARBA" id="ARBA00023065"/>
    </source>
</evidence>
<dbReference type="PRINTS" id="PR01021">
    <property type="entry name" value="OMPADOMAIN"/>
</dbReference>
<feature type="coiled-coil region" evidence="10">
    <location>
        <begin position="248"/>
        <end position="283"/>
    </location>
</feature>
<dbReference type="Gene3D" id="2.40.160.20">
    <property type="match status" value="1"/>
</dbReference>
<dbReference type="AlphaFoldDB" id="A0A1D7QNX7"/>
<evidence type="ECO:0000256" key="4">
    <source>
        <dbReference type="ARBA" id="ARBA00022692"/>
    </source>
</evidence>
<evidence type="ECO:0000256" key="2">
    <source>
        <dbReference type="ARBA" id="ARBA00022448"/>
    </source>
</evidence>
<dbReference type="GO" id="GO:0015288">
    <property type="term" value="F:porin activity"/>
    <property type="evidence" value="ECO:0007669"/>
    <property type="project" value="UniProtKB-KW"/>
</dbReference>
<dbReference type="Pfam" id="PF00691">
    <property type="entry name" value="OmpA"/>
    <property type="match status" value="1"/>
</dbReference>
<keyword evidence="4" id="KW-0812">Transmembrane</keyword>
<feature type="chain" id="PRO_5009098927" evidence="11">
    <location>
        <begin position="24"/>
        <end position="449"/>
    </location>
</feature>
<dbReference type="KEGG" id="psty:BFS30_26170"/>
<evidence type="ECO:0000256" key="11">
    <source>
        <dbReference type="SAM" id="SignalP"/>
    </source>
</evidence>
<dbReference type="InterPro" id="IPR028974">
    <property type="entry name" value="TSP_type-3_rpt"/>
</dbReference>
<dbReference type="SUPFAM" id="SSF103088">
    <property type="entry name" value="OmpA-like"/>
    <property type="match status" value="1"/>
</dbReference>
<keyword evidence="7 9" id="KW-0472">Membrane</keyword>
<keyword evidence="6" id="KW-0626">Porin</keyword>
<keyword evidence="2" id="KW-0813">Transport</keyword>